<dbReference type="PANTHER" id="PTHR45526:SF1">
    <property type="entry name" value="TRANSCRIPTIONAL REGULATORY PROTEIN DCUR-RELATED"/>
    <property type="match status" value="1"/>
</dbReference>
<dbReference type="Gene3D" id="3.40.50.2300">
    <property type="match status" value="1"/>
</dbReference>
<organism evidence="3 4">
    <name type="scientific">Carboxylicivirga marina</name>
    <dbReference type="NCBI Taxonomy" id="2800988"/>
    <lineage>
        <taxon>Bacteria</taxon>
        <taxon>Pseudomonadati</taxon>
        <taxon>Bacteroidota</taxon>
        <taxon>Bacteroidia</taxon>
        <taxon>Marinilabiliales</taxon>
        <taxon>Marinilabiliaceae</taxon>
        <taxon>Carboxylicivirga</taxon>
    </lineage>
</organism>
<sequence>MNKIRTIIVEDDNFNIMAVSKIIENHFPEITIVDTASLVNESINKIKLHQPDLLLMDIHLIDGTSFDVIRQCRDLDFKIVFMSAYHEYVIKAVQYAAVDFVFKPFDINEMVVAIDKAIDQLQDKDYQLKLETLFNNIEQDQNQIILQGRDNLKACNVNEIVWGKAIQGGANFYMKDNSYFFVAKPLRRYEAMLTDHYFFRCHPHYLINLQHVIDIKAEHQRVKMRTGDEVAYENRRYYQLLDLLEHNKEYA</sequence>
<dbReference type="RefSeq" id="WP_200464600.1">
    <property type="nucleotide sequence ID" value="NZ_JAENRR010000015.1"/>
</dbReference>
<protein>
    <submittedName>
        <fullName evidence="3">Response regulator transcription factor</fullName>
    </submittedName>
</protein>
<feature type="domain" description="Response regulatory" evidence="2">
    <location>
        <begin position="5"/>
        <end position="118"/>
    </location>
</feature>
<evidence type="ECO:0000259" key="2">
    <source>
        <dbReference type="PROSITE" id="PS50110"/>
    </source>
</evidence>
<dbReference type="PANTHER" id="PTHR45526">
    <property type="entry name" value="TRANSCRIPTIONAL REGULATORY PROTEIN DPIA"/>
    <property type="match status" value="1"/>
</dbReference>
<evidence type="ECO:0000313" key="3">
    <source>
        <dbReference type="EMBL" id="MBK3517370.1"/>
    </source>
</evidence>
<proteinExistence type="predicted"/>
<dbReference type="Pfam" id="PF00072">
    <property type="entry name" value="Response_reg"/>
    <property type="match status" value="1"/>
</dbReference>
<dbReference type="SUPFAM" id="SSF52172">
    <property type="entry name" value="CheY-like"/>
    <property type="match status" value="1"/>
</dbReference>
<dbReference type="SMART" id="SM00850">
    <property type="entry name" value="LytTR"/>
    <property type="match status" value="1"/>
</dbReference>
<reference evidence="3 4" key="1">
    <citation type="submission" date="2021-01" db="EMBL/GenBank/DDBJ databases">
        <title>Carboxyliciviraga sp.nov., isolated from coastal sediments.</title>
        <authorList>
            <person name="Lu D."/>
            <person name="Zhang T."/>
        </authorList>
    </citation>
    <scope>NUCLEOTIDE SEQUENCE [LARGE SCALE GENOMIC DNA]</scope>
    <source>
        <strain evidence="3 4">N1Y132</strain>
    </source>
</reference>
<keyword evidence="1" id="KW-0597">Phosphoprotein</keyword>
<comment type="caution">
    <text evidence="3">The sequence shown here is derived from an EMBL/GenBank/DDBJ whole genome shotgun (WGS) entry which is preliminary data.</text>
</comment>
<evidence type="ECO:0000313" key="4">
    <source>
        <dbReference type="Proteomes" id="UP000605676"/>
    </source>
</evidence>
<dbReference type="EMBL" id="JAENRR010000015">
    <property type="protein sequence ID" value="MBK3517370.1"/>
    <property type="molecule type" value="Genomic_DNA"/>
</dbReference>
<name>A0ABS1HIA7_9BACT</name>
<dbReference type="Gene3D" id="2.40.50.1020">
    <property type="entry name" value="LytTr DNA-binding domain"/>
    <property type="match status" value="1"/>
</dbReference>
<dbReference type="Proteomes" id="UP000605676">
    <property type="component" value="Unassembled WGS sequence"/>
</dbReference>
<dbReference type="InterPro" id="IPR051271">
    <property type="entry name" value="2C-system_Tx_regulators"/>
</dbReference>
<dbReference type="SMART" id="SM00448">
    <property type="entry name" value="REC"/>
    <property type="match status" value="1"/>
</dbReference>
<evidence type="ECO:0000256" key="1">
    <source>
        <dbReference type="PROSITE-ProRule" id="PRU00169"/>
    </source>
</evidence>
<dbReference type="Pfam" id="PF04397">
    <property type="entry name" value="LytTR"/>
    <property type="match status" value="1"/>
</dbReference>
<accession>A0ABS1HIA7</accession>
<dbReference type="InterPro" id="IPR007492">
    <property type="entry name" value="LytTR_DNA-bd_dom"/>
</dbReference>
<dbReference type="InterPro" id="IPR011006">
    <property type="entry name" value="CheY-like_superfamily"/>
</dbReference>
<keyword evidence="4" id="KW-1185">Reference proteome</keyword>
<feature type="modified residue" description="4-aspartylphosphate" evidence="1">
    <location>
        <position position="57"/>
    </location>
</feature>
<gene>
    <name evidence="3" type="ORF">JIV24_08475</name>
</gene>
<dbReference type="InterPro" id="IPR001789">
    <property type="entry name" value="Sig_transdc_resp-reg_receiver"/>
</dbReference>
<dbReference type="PROSITE" id="PS50110">
    <property type="entry name" value="RESPONSE_REGULATORY"/>
    <property type="match status" value="1"/>
</dbReference>